<keyword evidence="3 9" id="KW-0812">Transmembrane</keyword>
<dbReference type="RefSeq" id="XP_038050563.1">
    <property type="nucleotide sequence ID" value="XM_038194635.1"/>
</dbReference>
<feature type="binding site" evidence="8">
    <location>
        <position position="223"/>
    </location>
    <ligand>
        <name>Zn(2+)</name>
        <dbReference type="ChEBI" id="CHEBI:29105"/>
        <note>catalytic</note>
    </ligand>
</feature>
<organism evidence="10 11">
    <name type="scientific">Patiria miniata</name>
    <name type="common">Bat star</name>
    <name type="synonym">Asterina miniata</name>
    <dbReference type="NCBI Taxonomy" id="46514"/>
    <lineage>
        <taxon>Eukaryota</taxon>
        <taxon>Metazoa</taxon>
        <taxon>Echinodermata</taxon>
        <taxon>Eleutherozoa</taxon>
        <taxon>Asterozoa</taxon>
        <taxon>Asteroidea</taxon>
        <taxon>Valvatacea</taxon>
        <taxon>Valvatida</taxon>
        <taxon>Asterinidae</taxon>
        <taxon>Patiria</taxon>
    </lineage>
</organism>
<feature type="binding site" evidence="7">
    <location>
        <position position="21"/>
    </location>
    <ligand>
        <name>Ca(2+)</name>
        <dbReference type="ChEBI" id="CHEBI:29108"/>
    </ligand>
</feature>
<evidence type="ECO:0000313" key="11">
    <source>
        <dbReference type="Proteomes" id="UP000887568"/>
    </source>
</evidence>
<dbReference type="EC" id="3.5.1.-" evidence="9"/>
<feature type="binding site" evidence="8">
    <location>
        <position position="82"/>
    </location>
    <ligand>
        <name>Zn(2+)</name>
        <dbReference type="ChEBI" id="CHEBI:29105"/>
        <note>catalytic</note>
    </ligand>
</feature>
<dbReference type="AlphaFoldDB" id="A0A913ZFI8"/>
<comment type="cofactor">
    <cofactor evidence="8">
        <name>Zn(2+)</name>
        <dbReference type="ChEBI" id="CHEBI:29105"/>
    </cofactor>
</comment>
<feature type="transmembrane region" description="Helical" evidence="9">
    <location>
        <begin position="176"/>
        <end position="193"/>
    </location>
</feature>
<evidence type="ECO:0000313" key="10">
    <source>
        <dbReference type="EnsemblMetazoa" id="XP_038050563.1"/>
    </source>
</evidence>
<dbReference type="GO" id="GO:0006672">
    <property type="term" value="P:ceramide metabolic process"/>
    <property type="evidence" value="ECO:0007669"/>
    <property type="project" value="InterPro"/>
</dbReference>
<evidence type="ECO:0000256" key="3">
    <source>
        <dbReference type="ARBA" id="ARBA00022692"/>
    </source>
</evidence>
<keyword evidence="6 9" id="KW-0472">Membrane</keyword>
<dbReference type="OrthoDB" id="187171at2759"/>
<name>A0A913ZFI8_PATMI</name>
<dbReference type="GO" id="GO:0016811">
    <property type="term" value="F:hydrolase activity, acting on carbon-nitrogen (but not peptide) bonds, in linear amides"/>
    <property type="evidence" value="ECO:0007669"/>
    <property type="project" value="InterPro"/>
</dbReference>
<feature type="binding site" evidence="7">
    <location>
        <position position="34"/>
    </location>
    <ligand>
        <name>Ca(2+)</name>
        <dbReference type="ChEBI" id="CHEBI:29108"/>
    </ligand>
</feature>
<dbReference type="GO" id="GO:0005789">
    <property type="term" value="C:endoplasmic reticulum membrane"/>
    <property type="evidence" value="ECO:0007669"/>
    <property type="project" value="TreeGrafter"/>
</dbReference>
<dbReference type="InterPro" id="IPR008901">
    <property type="entry name" value="ACER"/>
</dbReference>
<keyword evidence="7" id="KW-0106">Calcium</keyword>
<feature type="transmembrane region" description="Helical" evidence="9">
    <location>
        <begin position="121"/>
        <end position="139"/>
    </location>
</feature>
<evidence type="ECO:0000256" key="1">
    <source>
        <dbReference type="ARBA" id="ARBA00004141"/>
    </source>
</evidence>
<evidence type="ECO:0000256" key="8">
    <source>
        <dbReference type="PIRSR" id="PIRSR608901-2"/>
    </source>
</evidence>
<accession>A0A913ZFI8</accession>
<keyword evidence="9" id="KW-0443">Lipid metabolism</keyword>
<feature type="binding site" evidence="7">
    <location>
        <position position="20"/>
    </location>
    <ligand>
        <name>Ca(2+)</name>
        <dbReference type="ChEBI" id="CHEBI:29108"/>
    </ligand>
</feature>
<dbReference type="Pfam" id="PF05875">
    <property type="entry name" value="Ceramidase"/>
    <property type="match status" value="1"/>
</dbReference>
<comment type="function">
    <text evidence="9">Hydrolyzes the sphingolipid ceramide into sphingosine and free fatty acid.</text>
</comment>
<evidence type="ECO:0000256" key="4">
    <source>
        <dbReference type="ARBA" id="ARBA00022801"/>
    </source>
</evidence>
<keyword evidence="7" id="KW-0479">Metal-binding</keyword>
<feature type="binding site" evidence="7">
    <location>
        <position position="25"/>
    </location>
    <ligand>
        <name>Ca(2+)</name>
        <dbReference type="ChEBI" id="CHEBI:29108"/>
    </ligand>
</feature>
<dbReference type="GO" id="GO:0071602">
    <property type="term" value="P:phytosphingosine biosynthetic process"/>
    <property type="evidence" value="ECO:0007669"/>
    <property type="project" value="TreeGrafter"/>
</dbReference>
<feature type="transmembrane region" description="Helical" evidence="9">
    <location>
        <begin position="64"/>
        <end position="85"/>
    </location>
</feature>
<feature type="transmembrane region" description="Helical" evidence="9">
    <location>
        <begin position="35"/>
        <end position="55"/>
    </location>
</feature>
<dbReference type="OMA" id="PWAWLLE"/>
<evidence type="ECO:0000256" key="7">
    <source>
        <dbReference type="PIRSR" id="PIRSR608901-1"/>
    </source>
</evidence>
<evidence type="ECO:0000256" key="9">
    <source>
        <dbReference type="RuleBase" id="RU364079"/>
    </source>
</evidence>
<proteinExistence type="inferred from homology"/>
<dbReference type="EnsemblMetazoa" id="XM_038194635.1">
    <property type="protein sequence ID" value="XP_038050563.1"/>
    <property type="gene ID" value="LOC119723779"/>
</dbReference>
<dbReference type="Proteomes" id="UP000887568">
    <property type="component" value="Unplaced"/>
</dbReference>
<keyword evidence="8" id="KW-0862">Zinc</keyword>
<evidence type="ECO:0000256" key="6">
    <source>
        <dbReference type="ARBA" id="ARBA00023136"/>
    </source>
</evidence>
<dbReference type="PANTHER" id="PTHR46187:SF3">
    <property type="entry name" value="ALKALINE CERAMIDASE 3"/>
    <property type="match status" value="1"/>
</dbReference>
<reference evidence="10" key="1">
    <citation type="submission" date="2022-11" db="UniProtKB">
        <authorList>
            <consortium name="EnsemblMetazoa"/>
        </authorList>
    </citation>
    <scope>IDENTIFICATION</scope>
</reference>
<comment type="subcellular location">
    <subcellularLocation>
        <location evidence="1">Membrane</location>
        <topology evidence="1">Multi-pass membrane protein</topology>
    </subcellularLocation>
</comment>
<feature type="transmembrane region" description="Helical" evidence="9">
    <location>
        <begin position="91"/>
        <end position="109"/>
    </location>
</feature>
<dbReference type="GeneID" id="119723779"/>
<keyword evidence="4 9" id="KW-0378">Hydrolase</keyword>
<keyword evidence="11" id="KW-1185">Reference proteome</keyword>
<evidence type="ECO:0000256" key="5">
    <source>
        <dbReference type="ARBA" id="ARBA00022989"/>
    </source>
</evidence>
<dbReference type="PANTHER" id="PTHR46187">
    <property type="entry name" value="ALKALINE CERAMIDASE 3"/>
    <property type="match status" value="1"/>
</dbReference>
<keyword evidence="5 9" id="KW-1133">Transmembrane helix</keyword>
<comment type="similarity">
    <text evidence="2 9">Belongs to the alkaline ceramidase family.</text>
</comment>
<feature type="binding site" evidence="8">
    <location>
        <position position="219"/>
    </location>
    <ligand>
        <name>Zn(2+)</name>
        <dbReference type="ChEBI" id="CHEBI:29105"/>
        <note>catalytic</note>
    </ligand>
</feature>
<sequence>MAPASAEFVGAWGKPTSTLDWCEENYLASPYIAELWNSLSCFVIMGIPIVMLFSLSRRKVETRFYIGCWCFLAVGVGSLAFHMTLLYETQLMDELSMIFGGCVLVYLFYSDDYKPNYHNLPLVVFLLLYAVSVSCIYIITQQPIFHQVAFALQVITISLRGSYCYRLNKQSYSGKLLVLSIVLYLLGFLLWLVDQGFCADLRSVRAFLPSPLDGLLQFHAWWHTLSALGSQCLFAFCCHSRLMFLKRNPQIWTLGCLPLITLDAKENGHIQ</sequence>
<evidence type="ECO:0000256" key="2">
    <source>
        <dbReference type="ARBA" id="ARBA00009780"/>
    </source>
</evidence>
<feature type="binding site" evidence="7">
    <location>
        <position position="23"/>
    </location>
    <ligand>
        <name>Ca(2+)</name>
        <dbReference type="ChEBI" id="CHEBI:29108"/>
    </ligand>
</feature>
<protein>
    <recommendedName>
        <fullName evidence="9">Alkaline ceramidase</fullName>
        <ecNumber evidence="9">3.5.1.-</ecNumber>
    </recommendedName>
</protein>
<feature type="transmembrane region" description="Helical" evidence="9">
    <location>
        <begin position="220"/>
        <end position="238"/>
    </location>
</feature>
<feature type="transmembrane region" description="Helical" evidence="9">
    <location>
        <begin position="145"/>
        <end position="164"/>
    </location>
</feature>
<dbReference type="GO" id="GO:0046872">
    <property type="term" value="F:metal ion binding"/>
    <property type="evidence" value="ECO:0007669"/>
    <property type="project" value="UniProtKB-KW"/>
</dbReference>